<dbReference type="Proteomes" id="UP000440513">
    <property type="component" value="Unassembled WGS sequence"/>
</dbReference>
<name>A0A7X2P5Q1_9FIRM</name>
<accession>A0A7X2P5Q1</accession>
<sequence>MKDKKGIFLGSMNTFDMDKNFLIISPNEVLTQEISVENKNRVFDKFGIDLNGHIKVVITDLEGKKYSFSKGWPVG</sequence>
<evidence type="ECO:0000313" key="2">
    <source>
        <dbReference type="Proteomes" id="UP000440513"/>
    </source>
</evidence>
<gene>
    <name evidence="1" type="ORF">FYJ57_12255</name>
</gene>
<evidence type="ECO:0000313" key="1">
    <source>
        <dbReference type="EMBL" id="MST67467.1"/>
    </source>
</evidence>
<comment type="caution">
    <text evidence="1">The sequence shown here is derived from an EMBL/GenBank/DDBJ whole genome shotgun (WGS) entry which is preliminary data.</text>
</comment>
<proteinExistence type="predicted"/>
<dbReference type="RefSeq" id="WP_147397905.1">
    <property type="nucleotide sequence ID" value="NZ_VUMS01000027.1"/>
</dbReference>
<reference evidence="1 2" key="1">
    <citation type="submission" date="2019-08" db="EMBL/GenBank/DDBJ databases">
        <title>In-depth cultivation of the pig gut microbiome towards novel bacterial diversity and tailored functional studies.</title>
        <authorList>
            <person name="Wylensek D."/>
            <person name="Hitch T.C.A."/>
            <person name="Clavel T."/>
        </authorList>
    </citation>
    <scope>NUCLEOTIDE SEQUENCE [LARGE SCALE GENOMIC DNA]</scope>
    <source>
        <strain evidence="1 2">BSM-380-WT-5A</strain>
    </source>
</reference>
<organism evidence="1 2">
    <name type="scientific">Oliverpabstia intestinalis</name>
    <dbReference type="NCBI Taxonomy" id="2606633"/>
    <lineage>
        <taxon>Bacteria</taxon>
        <taxon>Bacillati</taxon>
        <taxon>Bacillota</taxon>
        <taxon>Clostridia</taxon>
        <taxon>Lachnospirales</taxon>
        <taxon>Lachnospiraceae</taxon>
        <taxon>Oliverpabstia</taxon>
    </lineage>
</organism>
<keyword evidence="2" id="KW-1185">Reference proteome</keyword>
<dbReference type="AlphaFoldDB" id="A0A7X2P5Q1"/>
<dbReference type="EMBL" id="VUMS01000027">
    <property type="protein sequence ID" value="MST67467.1"/>
    <property type="molecule type" value="Genomic_DNA"/>
</dbReference>
<protein>
    <submittedName>
        <fullName evidence="1">Uncharacterized protein</fullName>
    </submittedName>
</protein>